<feature type="region of interest" description="Disordered" evidence="3">
    <location>
        <begin position="670"/>
        <end position="762"/>
    </location>
</feature>
<dbReference type="PaxDb" id="121845-A0A3Q0JN00"/>
<feature type="region of interest" description="Disordered" evidence="3">
    <location>
        <begin position="1"/>
        <end position="281"/>
    </location>
</feature>
<comment type="subcellular location">
    <subcellularLocation>
        <location evidence="1">Cytoplasm</location>
    </subcellularLocation>
</comment>
<evidence type="ECO:0000256" key="1">
    <source>
        <dbReference type="ARBA" id="ARBA00004496"/>
    </source>
</evidence>
<feature type="compositionally biased region" description="Low complexity" evidence="3">
    <location>
        <begin position="17"/>
        <end position="26"/>
    </location>
</feature>
<feature type="region of interest" description="Disordered" evidence="3">
    <location>
        <begin position="387"/>
        <end position="459"/>
    </location>
</feature>
<evidence type="ECO:0000256" key="2">
    <source>
        <dbReference type="ARBA" id="ARBA00022490"/>
    </source>
</evidence>
<feature type="compositionally biased region" description="Low complexity" evidence="3">
    <location>
        <begin position="426"/>
        <end position="451"/>
    </location>
</feature>
<dbReference type="AlphaFoldDB" id="A0A3Q0JN00"/>
<proteinExistence type="predicted"/>
<dbReference type="PANTHER" id="PTHR12269:SF1">
    <property type="entry name" value="EUKARYOTIC TRANSLATION INITIATION FACTOR 4E TRANSPORTER"/>
    <property type="match status" value="1"/>
</dbReference>
<feature type="compositionally biased region" description="Basic and acidic residues" evidence="3">
    <location>
        <begin position="96"/>
        <end position="107"/>
    </location>
</feature>
<accession>A0A3Q0JN00</accession>
<dbReference type="RefSeq" id="XP_026688170.1">
    <property type="nucleotide sequence ID" value="XM_026832369.1"/>
</dbReference>
<dbReference type="GO" id="GO:0036464">
    <property type="term" value="C:cytoplasmic ribonucleoprotein granule"/>
    <property type="evidence" value="ECO:0007669"/>
    <property type="project" value="UniProtKB-ARBA"/>
</dbReference>
<gene>
    <name evidence="5" type="primary">LOC113472571</name>
</gene>
<dbReference type="GO" id="GO:0017148">
    <property type="term" value="P:negative regulation of translation"/>
    <property type="evidence" value="ECO:0007669"/>
    <property type="project" value="TreeGrafter"/>
</dbReference>
<evidence type="ECO:0000256" key="3">
    <source>
        <dbReference type="SAM" id="MobiDB-lite"/>
    </source>
</evidence>
<feature type="compositionally biased region" description="Basic and acidic residues" evidence="3">
    <location>
        <begin position="128"/>
        <end position="159"/>
    </location>
</feature>
<dbReference type="KEGG" id="dci:113472571"/>
<keyword evidence="2" id="KW-0963">Cytoplasm</keyword>
<feature type="compositionally biased region" description="Polar residues" evidence="3">
    <location>
        <begin position="213"/>
        <end position="231"/>
    </location>
</feature>
<feature type="non-terminal residue" evidence="5">
    <location>
        <position position="762"/>
    </location>
</feature>
<feature type="compositionally biased region" description="Basic and acidic residues" evidence="3">
    <location>
        <begin position="71"/>
        <end position="80"/>
    </location>
</feature>
<feature type="compositionally biased region" description="Low complexity" evidence="3">
    <location>
        <begin position="598"/>
        <end position="613"/>
    </location>
</feature>
<feature type="compositionally biased region" description="Pro residues" evidence="3">
    <location>
        <begin position="716"/>
        <end position="727"/>
    </location>
</feature>
<feature type="compositionally biased region" description="Basic and acidic residues" evidence="3">
    <location>
        <begin position="175"/>
        <end position="184"/>
    </location>
</feature>
<feature type="compositionally biased region" description="Polar residues" evidence="3">
    <location>
        <begin position="1"/>
        <end position="16"/>
    </location>
</feature>
<dbReference type="Pfam" id="PF10477">
    <property type="entry name" value="EIF4E-T"/>
    <property type="match status" value="1"/>
</dbReference>
<dbReference type="PANTHER" id="PTHR12269">
    <property type="entry name" value="EUKARYOTIC TRANSLATION INITIATION FACTOR 4E TRANSPORTER"/>
    <property type="match status" value="1"/>
</dbReference>
<dbReference type="GeneID" id="113472571"/>
<organism evidence="4 5">
    <name type="scientific">Diaphorina citri</name>
    <name type="common">Asian citrus psyllid</name>
    <dbReference type="NCBI Taxonomy" id="121845"/>
    <lineage>
        <taxon>Eukaryota</taxon>
        <taxon>Metazoa</taxon>
        <taxon>Ecdysozoa</taxon>
        <taxon>Arthropoda</taxon>
        <taxon>Hexapoda</taxon>
        <taxon>Insecta</taxon>
        <taxon>Pterygota</taxon>
        <taxon>Neoptera</taxon>
        <taxon>Paraneoptera</taxon>
        <taxon>Hemiptera</taxon>
        <taxon>Sternorrhyncha</taxon>
        <taxon>Psylloidea</taxon>
        <taxon>Psyllidae</taxon>
        <taxon>Diaphorininae</taxon>
        <taxon>Diaphorina</taxon>
    </lineage>
</organism>
<feature type="compositionally biased region" description="Basic and acidic residues" evidence="3">
    <location>
        <begin position="29"/>
        <end position="38"/>
    </location>
</feature>
<keyword evidence="4" id="KW-1185">Reference proteome</keyword>
<evidence type="ECO:0000313" key="4">
    <source>
        <dbReference type="Proteomes" id="UP000079169"/>
    </source>
</evidence>
<feature type="region of interest" description="Disordered" evidence="3">
    <location>
        <begin position="579"/>
        <end position="613"/>
    </location>
</feature>
<sequence>MPDYTQRGQGSRESATQQQQPVAQQQSVFDKRYSDVKRVNNRKSGEYNNRTNGWDQWFSRNSGDNNGGDYNRNDRNDYGRNDYNSGGGRYNNMNGGDRRRNNSDRNSTDIYDEPEWFSEGPTSQNDVIELRGFYDEDKDGQSPEKESKDSHNSHADNERVHRKSSSSSSGGGGGEEGRRSRTEGRGGGGGGEGMGFGPSSADPEPNIDDLLSNLDTFPSLLTNGTESNGDPSSGGGSRFSRWFRKESPGPTTNSPPFDPLHDLINGMDENRPPNANAHQQEGGGRGFIPISPVFSTNQHRAQLPPGGNFLDLMLKQSHDSAALGGGIVRSGSIRDLEGVGKLHSVEELEAKIRHGNPHQPAAHTGSTGHNKEEDMANFKKLLAKSIDSKKPPSDAPEPLGATLGSDPPGDPSSAEPAMVPQMMSKLLQQQQHHLAQNLQHQGQMSGVHPMGPGTGQGGPWGNLLAAQNSSNYQELVHKIVKIQQAQEYQRRMVQLGLANVQPGGQGAYLPPSHHATSPLPPELQHHLLNNPQFDARNLIRHPSDPNRVPCPEEFLCSLPREILMAYAIEALLAQQATPGVGPLSPGQNPTGGGPNFLQPGSQGAQQGPSPSQAAQQFMLGANSGNNPVFQQRIPSPNQQMAAQAILQNAIKKKIEEQKETLRKRQELLQRCGSPNSNQGGSHGLAPAPGHELRPSSSSPVIGAFTPTSVLRKMTAAPPPPSHEPPPISHQHDKDMLLNHSQGVPWSQLSNRPQQSNSLAHKN</sequence>
<evidence type="ECO:0000313" key="5">
    <source>
        <dbReference type="RefSeq" id="XP_026688170.1"/>
    </source>
</evidence>
<dbReference type="GO" id="GO:0005634">
    <property type="term" value="C:nucleus"/>
    <property type="evidence" value="ECO:0007669"/>
    <property type="project" value="TreeGrafter"/>
</dbReference>
<protein>
    <submittedName>
        <fullName evidence="5">Neurogenic protein mastermind</fullName>
    </submittedName>
</protein>
<dbReference type="Proteomes" id="UP000079169">
    <property type="component" value="Unplaced"/>
</dbReference>
<dbReference type="STRING" id="121845.A0A3Q0JN00"/>
<feature type="compositionally biased region" description="Polar residues" evidence="3">
    <location>
        <begin position="738"/>
        <end position="762"/>
    </location>
</feature>
<dbReference type="GO" id="GO:0003729">
    <property type="term" value="F:mRNA binding"/>
    <property type="evidence" value="ECO:0007669"/>
    <property type="project" value="TreeGrafter"/>
</dbReference>
<feature type="compositionally biased region" description="Low complexity" evidence="3">
    <location>
        <begin position="59"/>
        <end position="70"/>
    </location>
</feature>
<feature type="compositionally biased region" description="Gly residues" evidence="3">
    <location>
        <begin position="185"/>
        <end position="196"/>
    </location>
</feature>
<dbReference type="InterPro" id="IPR018862">
    <property type="entry name" value="eIF4E-T"/>
</dbReference>
<name>A0A3Q0JN00_DIACI</name>
<reference evidence="5" key="1">
    <citation type="submission" date="2025-08" db="UniProtKB">
        <authorList>
            <consortium name="RefSeq"/>
        </authorList>
    </citation>
    <scope>IDENTIFICATION</scope>
</reference>